<reference evidence="1" key="1">
    <citation type="submission" date="2024-06" db="EMBL/GenBank/DDBJ databases">
        <authorList>
            <person name="Dussert Y."/>
            <person name="Peccoud J."/>
            <person name="Pigeault R."/>
        </authorList>
    </citation>
    <scope>NUCLEOTIDE SEQUENCE</scope>
    <source>
        <strain evidence="1">WArc</strain>
    </source>
</reference>
<dbReference type="EMBL" id="CP157942">
    <property type="protein sequence ID" value="XBS67297.1"/>
    <property type="molecule type" value="Genomic_DNA"/>
</dbReference>
<dbReference type="AlphaFoldDB" id="A0AAU7Q2C3"/>
<dbReference type="RefSeq" id="WP_349967847.1">
    <property type="nucleotide sequence ID" value="NZ_CP157942.1"/>
</dbReference>
<gene>
    <name evidence="1" type="ORF">ABLO99_00990</name>
</gene>
<protein>
    <recommendedName>
        <fullName evidence="2">Transposase</fullName>
    </recommendedName>
</protein>
<name>A0AAU7Q2C3_9RICK</name>
<proteinExistence type="predicted"/>
<sequence>MKKIQISCQEQYKVFLLKNSSWHNDSSNLQAFQRFLGLVDPNALCSFQQFLGQKKVMELLVQHMKDTRPSSSVDNS</sequence>
<accession>A0AAU7Q2C3</accession>
<evidence type="ECO:0000313" key="1">
    <source>
        <dbReference type="EMBL" id="XBS67297.1"/>
    </source>
</evidence>
<evidence type="ECO:0008006" key="2">
    <source>
        <dbReference type="Google" id="ProtNLM"/>
    </source>
</evidence>
<organism evidence="1">
    <name type="scientific">Wolbachia endosymbiont of Armadillidium arcangelii</name>
    <dbReference type="NCBI Taxonomy" id="3158571"/>
    <lineage>
        <taxon>Bacteria</taxon>
        <taxon>Pseudomonadati</taxon>
        <taxon>Pseudomonadota</taxon>
        <taxon>Alphaproteobacteria</taxon>
        <taxon>Rickettsiales</taxon>
        <taxon>Anaplasmataceae</taxon>
        <taxon>Wolbachieae</taxon>
        <taxon>Wolbachia</taxon>
    </lineage>
</organism>